<protein>
    <submittedName>
        <fullName evidence="1">5'-nucleotidase</fullName>
    </submittedName>
</protein>
<dbReference type="AlphaFoldDB" id="A0A838YKA0"/>
<reference evidence="1 2" key="1">
    <citation type="submission" date="2020-06" db="EMBL/GenBank/DDBJ databases">
        <title>Dysbiosis in marine aquaculture revealed through microbiome analysis: reverse ecology for environmental sustainability.</title>
        <authorList>
            <person name="Haro-Moreno J.M."/>
            <person name="Coutinho F.H."/>
            <person name="Zaragoza-Solas A."/>
            <person name="Picazo A."/>
            <person name="Almagro-Moreno S."/>
            <person name="Lopez-Perez M."/>
        </authorList>
    </citation>
    <scope>NUCLEOTIDE SEQUENCE [LARGE SCALE GENOMIC DNA]</scope>
    <source>
        <strain evidence="1">MCMED-G42</strain>
    </source>
</reference>
<dbReference type="GO" id="GO:0005737">
    <property type="term" value="C:cytoplasm"/>
    <property type="evidence" value="ECO:0007669"/>
    <property type="project" value="InterPro"/>
</dbReference>
<dbReference type="Pfam" id="PF06189">
    <property type="entry name" value="5-nucleotidase"/>
    <property type="match status" value="1"/>
</dbReference>
<dbReference type="GO" id="GO:0009117">
    <property type="term" value="P:nucleotide metabolic process"/>
    <property type="evidence" value="ECO:0007669"/>
    <property type="project" value="InterPro"/>
</dbReference>
<organism evidence="1 2">
    <name type="scientific">SAR86 cluster bacterium</name>
    <dbReference type="NCBI Taxonomy" id="2030880"/>
    <lineage>
        <taxon>Bacteria</taxon>
        <taxon>Pseudomonadati</taxon>
        <taxon>Pseudomonadota</taxon>
        <taxon>Gammaproteobacteria</taxon>
        <taxon>SAR86 cluster</taxon>
    </lineage>
</organism>
<dbReference type="PANTHER" id="PTHR31367">
    <property type="entry name" value="CYTOSOLIC 5'-NUCLEOTIDASE 1 FAMILY MEMBER"/>
    <property type="match status" value="1"/>
</dbReference>
<dbReference type="GO" id="GO:0008253">
    <property type="term" value="F:5'-nucleotidase activity"/>
    <property type="evidence" value="ECO:0007669"/>
    <property type="project" value="InterPro"/>
</dbReference>
<name>A0A838YKA0_9GAMM</name>
<dbReference type="GO" id="GO:0000287">
    <property type="term" value="F:magnesium ion binding"/>
    <property type="evidence" value="ECO:0007669"/>
    <property type="project" value="InterPro"/>
</dbReference>
<comment type="caution">
    <text evidence="1">The sequence shown here is derived from an EMBL/GenBank/DDBJ whole genome shotgun (WGS) entry which is preliminary data.</text>
</comment>
<proteinExistence type="predicted"/>
<sequence>MTKPESKLIIGISSRALFDLDESHEIYEKDGVESYKQYQIENEEKTLKPGEAFHLVKKILSLNSYYNNDKRIEVILLSRNSSDTGLRIRNSIEDHGLDISRAAFCGGESPHRYVKDFGVHLFLSSSIEDVKLAIDGNVAAARIVSSGLNHQDKSLDKNQLRIAFDGDAVIFSDESEKIYHEKGLNAFIKNEKNAKNPLKAGPFKNFLLELNKIQNDFDQESCPIRTALVTARSAPSDKRVIKTLREWGVRIDESLFLGGMPKKDFLKSFNADIFFDDQKNNIIDASSELTSGHVPYGIKNKG</sequence>
<dbReference type="Proteomes" id="UP000585327">
    <property type="component" value="Unassembled WGS sequence"/>
</dbReference>
<evidence type="ECO:0000313" key="2">
    <source>
        <dbReference type="Proteomes" id="UP000585327"/>
    </source>
</evidence>
<dbReference type="EMBL" id="JACETM010000014">
    <property type="protein sequence ID" value="MBA4724000.1"/>
    <property type="molecule type" value="Genomic_DNA"/>
</dbReference>
<gene>
    <name evidence="1" type="ORF">H2021_02165</name>
</gene>
<accession>A0A838YKA0</accession>
<evidence type="ECO:0000313" key="1">
    <source>
        <dbReference type="EMBL" id="MBA4724000.1"/>
    </source>
</evidence>
<dbReference type="InterPro" id="IPR010394">
    <property type="entry name" value="5-nucleotidase"/>
</dbReference>
<dbReference type="GO" id="GO:0000166">
    <property type="term" value="F:nucleotide binding"/>
    <property type="evidence" value="ECO:0007669"/>
    <property type="project" value="InterPro"/>
</dbReference>
<dbReference type="PANTHER" id="PTHR31367:SF5">
    <property type="entry name" value="CYTOSOLIC 5'-NUCLEOTIDASE 1A"/>
    <property type="match status" value="1"/>
</dbReference>